<dbReference type="GO" id="GO:0016020">
    <property type="term" value="C:membrane"/>
    <property type="evidence" value="ECO:0007669"/>
    <property type="project" value="InterPro"/>
</dbReference>
<keyword evidence="4" id="KW-0411">Iron-sulfur</keyword>
<proteinExistence type="predicted"/>
<organism evidence="9 10">
    <name type="scientific">Desulfolithobacter dissulfuricans</name>
    <dbReference type="NCBI Taxonomy" id="2795293"/>
    <lineage>
        <taxon>Bacteria</taxon>
        <taxon>Pseudomonadati</taxon>
        <taxon>Thermodesulfobacteriota</taxon>
        <taxon>Desulfobulbia</taxon>
        <taxon>Desulfobulbales</taxon>
        <taxon>Desulfobulbaceae</taxon>
        <taxon>Desulfolithobacter</taxon>
    </lineage>
</organism>
<comment type="cofactor">
    <cofactor evidence="6">
        <name>[2Fe-2S] cluster</name>
        <dbReference type="ChEBI" id="CHEBI:190135"/>
    </cofactor>
</comment>
<dbReference type="Gene3D" id="2.102.10.10">
    <property type="entry name" value="Rieske [2Fe-2S] iron-sulphur domain"/>
    <property type="match status" value="1"/>
</dbReference>
<evidence type="ECO:0000256" key="6">
    <source>
        <dbReference type="ARBA" id="ARBA00034078"/>
    </source>
</evidence>
<evidence type="ECO:0000256" key="4">
    <source>
        <dbReference type="ARBA" id="ARBA00023014"/>
    </source>
</evidence>
<keyword evidence="7" id="KW-1133">Transmembrane helix</keyword>
<evidence type="ECO:0000256" key="7">
    <source>
        <dbReference type="SAM" id="Phobius"/>
    </source>
</evidence>
<dbReference type="InterPro" id="IPR036922">
    <property type="entry name" value="Rieske_2Fe-2S_sf"/>
</dbReference>
<reference evidence="9" key="1">
    <citation type="submission" date="2020-12" db="EMBL/GenBank/DDBJ databases">
        <title>Desulfobium dissulfuricans gen. nov., sp. nov., a novel mesophilic, sulfate-reducing bacterium isolated from a deep-sea hydrothermal vent.</title>
        <authorList>
            <person name="Hashimoto Y."/>
            <person name="Tame A."/>
            <person name="Sawayama S."/>
            <person name="Miyazaki J."/>
            <person name="Takai K."/>
            <person name="Nakagawa S."/>
        </authorList>
    </citation>
    <scope>NUCLEOTIDE SEQUENCE</scope>
    <source>
        <strain evidence="9">GF1</strain>
    </source>
</reference>
<evidence type="ECO:0000313" key="10">
    <source>
        <dbReference type="Proteomes" id="UP001063350"/>
    </source>
</evidence>
<evidence type="ECO:0000256" key="1">
    <source>
        <dbReference type="ARBA" id="ARBA00022714"/>
    </source>
</evidence>
<feature type="domain" description="Rieske" evidence="8">
    <location>
        <begin position="48"/>
        <end position="138"/>
    </location>
</feature>
<dbReference type="PRINTS" id="PR00162">
    <property type="entry name" value="RIESKE"/>
</dbReference>
<dbReference type="RefSeq" id="WP_267926392.1">
    <property type="nucleotide sequence ID" value="NZ_AP024233.1"/>
</dbReference>
<dbReference type="InterPro" id="IPR005805">
    <property type="entry name" value="Rieske_Fe-S_prot_C"/>
</dbReference>
<gene>
    <name evidence="9" type="ORF">GF1_20190</name>
</gene>
<evidence type="ECO:0000313" key="9">
    <source>
        <dbReference type="EMBL" id="BCO09643.1"/>
    </source>
</evidence>
<evidence type="ECO:0000256" key="5">
    <source>
        <dbReference type="ARBA" id="ARBA00023157"/>
    </source>
</evidence>
<dbReference type="InterPro" id="IPR014349">
    <property type="entry name" value="Rieske_Fe-S_prot"/>
</dbReference>
<keyword evidence="2" id="KW-0479">Metal-binding</keyword>
<evidence type="ECO:0000259" key="8">
    <source>
        <dbReference type="PROSITE" id="PS51296"/>
    </source>
</evidence>
<dbReference type="GO" id="GO:0046872">
    <property type="term" value="F:metal ion binding"/>
    <property type="evidence" value="ECO:0007669"/>
    <property type="project" value="UniProtKB-KW"/>
</dbReference>
<dbReference type="Proteomes" id="UP001063350">
    <property type="component" value="Chromosome"/>
</dbReference>
<accession>A0A915XKS4</accession>
<keyword evidence="5" id="KW-1015">Disulfide bond</keyword>
<dbReference type="SUPFAM" id="SSF50022">
    <property type="entry name" value="ISP domain"/>
    <property type="match status" value="1"/>
</dbReference>
<dbReference type="AlphaFoldDB" id="A0A915XKS4"/>
<evidence type="ECO:0000256" key="2">
    <source>
        <dbReference type="ARBA" id="ARBA00022723"/>
    </source>
</evidence>
<feature type="transmembrane region" description="Helical" evidence="7">
    <location>
        <begin position="20"/>
        <end position="39"/>
    </location>
</feature>
<dbReference type="GO" id="GO:0051537">
    <property type="term" value="F:2 iron, 2 sulfur cluster binding"/>
    <property type="evidence" value="ECO:0007669"/>
    <property type="project" value="UniProtKB-KW"/>
</dbReference>
<keyword evidence="10" id="KW-1185">Reference proteome</keyword>
<keyword evidence="1" id="KW-0001">2Fe-2S</keyword>
<sequence length="146" mass="16504">MGSREARRGQNRRTFLGRLLTWATTVAAVLLSWPLFRFLGFSVPPKPRYVTVKAPLPASGVHIDRDFLLFGDNKTKAHAVSRICTHLGCRVNFLEDRQLIECPCHQSRFTPEGRRIAGPARRDLPSYPVEIKRDSDGTVISYIVTL</sequence>
<dbReference type="CDD" id="cd03467">
    <property type="entry name" value="Rieske"/>
    <property type="match status" value="1"/>
</dbReference>
<dbReference type="InterPro" id="IPR017941">
    <property type="entry name" value="Rieske_2Fe-2S"/>
</dbReference>
<dbReference type="KEGG" id="ddu:GF1_20190"/>
<dbReference type="Pfam" id="PF00355">
    <property type="entry name" value="Rieske"/>
    <property type="match status" value="1"/>
</dbReference>
<keyword evidence="7" id="KW-0472">Membrane</keyword>
<dbReference type="EMBL" id="AP024233">
    <property type="protein sequence ID" value="BCO09643.1"/>
    <property type="molecule type" value="Genomic_DNA"/>
</dbReference>
<keyword evidence="3" id="KW-0408">Iron</keyword>
<protein>
    <recommendedName>
        <fullName evidence="8">Rieske domain-containing protein</fullName>
    </recommendedName>
</protein>
<name>A0A915XKS4_9BACT</name>
<dbReference type="PROSITE" id="PS51296">
    <property type="entry name" value="RIESKE"/>
    <property type="match status" value="1"/>
</dbReference>
<keyword evidence="7" id="KW-0812">Transmembrane</keyword>
<evidence type="ECO:0000256" key="3">
    <source>
        <dbReference type="ARBA" id="ARBA00023004"/>
    </source>
</evidence>
<dbReference type="PANTHER" id="PTHR10134">
    <property type="entry name" value="CYTOCHROME B-C1 COMPLEX SUBUNIT RIESKE, MITOCHONDRIAL"/>
    <property type="match status" value="1"/>
</dbReference>